<keyword evidence="3" id="KW-1185">Reference proteome</keyword>
<comment type="caution">
    <text evidence="2">The sequence shown here is derived from an EMBL/GenBank/DDBJ whole genome shotgun (WGS) entry which is preliminary data.</text>
</comment>
<proteinExistence type="predicted"/>
<dbReference type="OrthoDB" id="10631284at2759"/>
<evidence type="ECO:0000313" key="2">
    <source>
        <dbReference type="EMBL" id="KAF4667669.1"/>
    </source>
</evidence>
<dbReference type="AlphaFoldDB" id="A0A7J6M831"/>
<accession>A0A7J6M831</accession>
<feature type="compositionally biased region" description="Low complexity" evidence="1">
    <location>
        <begin position="72"/>
        <end position="82"/>
    </location>
</feature>
<dbReference type="EMBL" id="JAAPAO010000206">
    <property type="protein sequence ID" value="KAF4667669.1"/>
    <property type="molecule type" value="Genomic_DNA"/>
</dbReference>
<reference evidence="2 3" key="1">
    <citation type="submission" date="2020-04" db="EMBL/GenBank/DDBJ databases">
        <title>Perkinsus chesapeaki whole genome sequence.</title>
        <authorList>
            <person name="Bogema D.R."/>
        </authorList>
    </citation>
    <scope>NUCLEOTIDE SEQUENCE [LARGE SCALE GENOMIC DNA]</scope>
    <source>
        <strain evidence="2">ATCC PRA-425</strain>
    </source>
</reference>
<name>A0A7J6M831_PERCH</name>
<protein>
    <submittedName>
        <fullName evidence="2">Uncharacterized protein</fullName>
    </submittedName>
</protein>
<sequence length="177" mass="19638">MLLCSDICSWFKTKCQRLWQGASLRWRTYRRSEESEHRYFSNSSFASQRPDSEVFRLTPIFEEDTEDEDLTTDGGETDSLGLSVTPSIVPTPGANGEVARYFRSRSSGSLGSSPSRYGSLLELPSTASRLFDEEDEGSDEAENFGKGNGECCGRIIKDCKATNLLLVAEEYAEAEAS</sequence>
<evidence type="ECO:0000256" key="1">
    <source>
        <dbReference type="SAM" id="MobiDB-lite"/>
    </source>
</evidence>
<feature type="region of interest" description="Disordered" evidence="1">
    <location>
        <begin position="64"/>
        <end position="91"/>
    </location>
</feature>
<organism evidence="2 3">
    <name type="scientific">Perkinsus chesapeaki</name>
    <name type="common">Clam parasite</name>
    <name type="synonym">Perkinsus andrewsi</name>
    <dbReference type="NCBI Taxonomy" id="330153"/>
    <lineage>
        <taxon>Eukaryota</taxon>
        <taxon>Sar</taxon>
        <taxon>Alveolata</taxon>
        <taxon>Perkinsozoa</taxon>
        <taxon>Perkinsea</taxon>
        <taxon>Perkinsida</taxon>
        <taxon>Perkinsidae</taxon>
        <taxon>Perkinsus</taxon>
    </lineage>
</organism>
<gene>
    <name evidence="2" type="ORF">FOL47_003442</name>
</gene>
<dbReference type="Proteomes" id="UP000591131">
    <property type="component" value="Unassembled WGS sequence"/>
</dbReference>
<evidence type="ECO:0000313" key="3">
    <source>
        <dbReference type="Proteomes" id="UP000591131"/>
    </source>
</evidence>